<dbReference type="OrthoDB" id="9958353at2"/>
<protein>
    <submittedName>
        <fullName evidence="1">Uncharacterized protein</fullName>
    </submittedName>
</protein>
<reference evidence="1 2" key="1">
    <citation type="journal article" date="2020" name="Carbohydr. Polym.">
        <title>Characterization and optimization of production of bacterial cellulose from strain CGMCC 17276 based on whole-genome analysis.</title>
        <authorList>
            <person name="Lu T."/>
            <person name="Gao H."/>
            <person name="Liao B."/>
            <person name="Wu J."/>
            <person name="Zhang W."/>
            <person name="Huang J."/>
            <person name="Liu M."/>
            <person name="Huang J."/>
            <person name="Chang Z."/>
            <person name="Jin M."/>
            <person name="Yi Z."/>
            <person name="Jiang D."/>
        </authorList>
    </citation>
    <scope>NUCLEOTIDE SEQUENCE [LARGE SCALE GENOMIC DNA]</scope>
    <source>
        <strain evidence="1 2">CGMCC 17276</strain>
    </source>
</reference>
<evidence type="ECO:0000313" key="2">
    <source>
        <dbReference type="Proteomes" id="UP000464674"/>
    </source>
</evidence>
<proteinExistence type="predicted"/>
<gene>
    <name evidence="1" type="ORF">FMA36_13860</name>
</gene>
<accession>A0A857FQ48</accession>
<organism evidence="1 2">
    <name type="scientific">Komagataeibacter xylinus</name>
    <name type="common">Gluconacetobacter xylinus</name>
    <dbReference type="NCBI Taxonomy" id="28448"/>
    <lineage>
        <taxon>Bacteria</taxon>
        <taxon>Pseudomonadati</taxon>
        <taxon>Pseudomonadota</taxon>
        <taxon>Alphaproteobacteria</taxon>
        <taxon>Acetobacterales</taxon>
        <taxon>Acetobacteraceae</taxon>
        <taxon>Komagataeibacter</taxon>
    </lineage>
</organism>
<evidence type="ECO:0000313" key="1">
    <source>
        <dbReference type="EMBL" id="QHC36438.1"/>
    </source>
</evidence>
<dbReference type="EMBL" id="CP041348">
    <property type="protein sequence ID" value="QHC36438.1"/>
    <property type="molecule type" value="Genomic_DNA"/>
</dbReference>
<dbReference type="AlphaFoldDB" id="A0A857FQ48"/>
<name>A0A857FQ48_KOMXY</name>
<sequence length="81" mass="8948">MNIINADELCARLSPDQATAARLYQVNARNLDSYGRRQLEQGATDTALKCFKEADTCRKLVEDILLGATTMVSIPFRGKVS</sequence>
<dbReference type="RefSeq" id="WP_159262911.1">
    <property type="nucleotide sequence ID" value="NZ_CP041348.1"/>
</dbReference>
<dbReference type="Proteomes" id="UP000464674">
    <property type="component" value="Chromosome"/>
</dbReference>